<dbReference type="PANTHER" id="PTHR38342">
    <property type="entry name" value="SLR5037 PROTEIN"/>
    <property type="match status" value="1"/>
</dbReference>
<dbReference type="CDD" id="cd14797">
    <property type="entry name" value="DUF302"/>
    <property type="match status" value="1"/>
</dbReference>
<dbReference type="Proteomes" id="UP001451606">
    <property type="component" value="Chromosome"/>
</dbReference>
<dbReference type="InterPro" id="IPR016796">
    <property type="entry name" value="UCP021774"/>
</dbReference>
<proteinExistence type="predicted"/>
<accession>A0AAX4NFE1</accession>
<dbReference type="RefSeq" id="WP_393972114.1">
    <property type="nucleotide sequence ID" value="NZ_CP133772.1"/>
</dbReference>
<dbReference type="SUPFAM" id="SSF103247">
    <property type="entry name" value="TT1751-like"/>
    <property type="match status" value="1"/>
</dbReference>
<gene>
    <name evidence="2" type="ORF">OXIME_000722</name>
</gene>
<dbReference type="KEGG" id="omr:OXIME_000722"/>
<dbReference type="AlphaFoldDB" id="A0AAX4NFE1"/>
<sequence length="129" mass="14770">MNTYSFEMELNEDVEEVYGKIFKALKGNSWILLSYVDAKQIIENNFHENFPPYYILNVCKPIAAKELLTENMDFGLFLPCKVIVYKTEKGTKISVLRVSAMDREHLGGKGTIAEKYENDLIALIKGIKN</sequence>
<dbReference type="Gene3D" id="3.30.310.70">
    <property type="entry name" value="TT1751-like domain"/>
    <property type="match status" value="1"/>
</dbReference>
<dbReference type="EMBL" id="CP133772">
    <property type="protein sequence ID" value="WYY00165.1"/>
    <property type="molecule type" value="Genomic_DNA"/>
</dbReference>
<keyword evidence="3" id="KW-1185">Reference proteome</keyword>
<name>A0AAX4NFE1_9ARCH</name>
<dbReference type="PANTHER" id="PTHR38342:SF1">
    <property type="entry name" value="SLR5037 PROTEIN"/>
    <property type="match status" value="1"/>
</dbReference>
<evidence type="ECO:0000313" key="2">
    <source>
        <dbReference type="EMBL" id="WYY00165.1"/>
    </source>
</evidence>
<feature type="domain" description="DUF302" evidence="1">
    <location>
        <begin position="37"/>
        <end position="96"/>
    </location>
</feature>
<evidence type="ECO:0000259" key="1">
    <source>
        <dbReference type="Pfam" id="PF03625"/>
    </source>
</evidence>
<organism evidence="2 3">
    <name type="scientific">Oxyplasma meridianum</name>
    <dbReference type="NCBI Taxonomy" id="3073602"/>
    <lineage>
        <taxon>Archaea</taxon>
        <taxon>Methanobacteriati</taxon>
        <taxon>Thermoplasmatota</taxon>
        <taxon>Thermoplasmata</taxon>
        <taxon>Thermoplasmatales</taxon>
        <taxon>Thermoplasmataceae</taxon>
        <taxon>Oxyplasma</taxon>
    </lineage>
</organism>
<reference evidence="2 3" key="1">
    <citation type="submission" date="2023-09" db="EMBL/GenBank/DDBJ databases">
        <authorList>
            <person name="Golyshina O.V."/>
            <person name="Lunev E.A."/>
            <person name="Bargiela R."/>
            <person name="Gaines M.C."/>
            <person name="Daum B."/>
            <person name="Bale N.J."/>
            <person name="Koenen M."/>
            <person name="Sinninghe Damst J.S."/>
            <person name="Yakimov M."/>
            <person name="Golyshin P.N."/>
        </authorList>
    </citation>
    <scope>NUCLEOTIDE SEQUENCE [LARGE SCALE GENOMIC DNA]</scope>
    <source>
        <strain evidence="2 3">M1</strain>
    </source>
</reference>
<protein>
    <submittedName>
        <fullName evidence="2">DUF302 domain-containing protein</fullName>
    </submittedName>
</protein>
<dbReference type="Pfam" id="PF03625">
    <property type="entry name" value="DUF302"/>
    <property type="match status" value="1"/>
</dbReference>
<dbReference type="GeneID" id="95967452"/>
<evidence type="ECO:0000313" key="3">
    <source>
        <dbReference type="Proteomes" id="UP001451606"/>
    </source>
</evidence>
<dbReference type="InterPro" id="IPR005180">
    <property type="entry name" value="DUF302"/>
</dbReference>
<dbReference type="InterPro" id="IPR035923">
    <property type="entry name" value="TT1751-like_sf"/>
</dbReference>
<dbReference type="PIRSF" id="PIRSF021774">
    <property type="entry name" value="UCP021774"/>
    <property type="match status" value="1"/>
</dbReference>